<dbReference type="InterPro" id="IPR016181">
    <property type="entry name" value="Acyl_CoA_acyltransferase"/>
</dbReference>
<dbReference type="Gene3D" id="3.40.630.30">
    <property type="match status" value="1"/>
</dbReference>
<reference evidence="1 2" key="1">
    <citation type="submission" date="2014-03" db="EMBL/GenBank/DDBJ databases">
        <title>The genomes of two eusocial bee gut symbionts.</title>
        <authorList>
            <person name="Kwong W.K."/>
            <person name="Engel P."/>
            <person name="Koch H."/>
            <person name="Moran N.A."/>
        </authorList>
    </citation>
    <scope>NUCLEOTIDE SEQUENCE [LARGE SCALE GENOMIC DNA]</scope>
    <source>
        <strain evidence="2">wkB29</strain>
    </source>
</reference>
<protein>
    <recommendedName>
        <fullName evidence="3">GNAT family N-acetyltransferase</fullName>
    </recommendedName>
</protein>
<dbReference type="AlphaFoldDB" id="A0A837AGA6"/>
<dbReference type="Pfam" id="PF04339">
    <property type="entry name" value="FemAB_like"/>
    <property type="match status" value="1"/>
</dbReference>
<dbReference type="InterPro" id="IPR007434">
    <property type="entry name" value="FemAB-like"/>
</dbReference>
<dbReference type="Proteomes" id="UP000027170">
    <property type="component" value="Unassembled WGS sequence"/>
</dbReference>
<dbReference type="EMBL" id="JFZV01000015">
    <property type="protein sequence ID" value="KDN13901.1"/>
    <property type="molecule type" value="Genomic_DNA"/>
</dbReference>
<evidence type="ECO:0000313" key="2">
    <source>
        <dbReference type="Proteomes" id="UP000027170"/>
    </source>
</evidence>
<gene>
    <name evidence="1" type="ORF">SALWKB29_2042</name>
</gene>
<evidence type="ECO:0000313" key="1">
    <source>
        <dbReference type="EMBL" id="KDN13901.1"/>
    </source>
</evidence>
<organism evidence="1 2">
    <name type="scientific">Snodgrassella communis</name>
    <dbReference type="NCBI Taxonomy" id="2946699"/>
    <lineage>
        <taxon>Bacteria</taxon>
        <taxon>Pseudomonadati</taxon>
        <taxon>Pseudomonadota</taxon>
        <taxon>Betaproteobacteria</taxon>
        <taxon>Neisseriales</taxon>
        <taxon>Neisseriaceae</taxon>
        <taxon>Snodgrassella</taxon>
    </lineage>
</organism>
<comment type="caution">
    <text evidence="1">The sequence shown here is derived from an EMBL/GenBank/DDBJ whole genome shotgun (WGS) entry which is preliminary data.</text>
</comment>
<sequence length="374" mass="44038">MAGFKPAATWDVMNYLTQLEPDELVEIFLANPPQDFTAWQLMSGVPAFAARFDLLTTADADFQQKIRHWPLFRWWQRFLQPLTCFIGTTVSEYALFTQQQSAQQLALEIKQNYGKKYPLLIVKDIPQQSPLLDTQANEYAATLIQSLQQQGFIAVEGQALAWVPIDFNDIDEYLSRLSYQRRKNFRRKLKTQSLIETGCLYSGDVCFQDEAVLDQYYQLYLNVYNQSEIHFDLLTREFFVRLLQDSSNQARIFTYHHQQQLIGYNICFVLNNMLVDKYIGFVYPQARELNLYYLSWFYNLDYARQHGLDFYVAGWTDPQVKASLGAQFTFTKHMVYVRNPVLRTLLTKISNRFEQDKTWQEANKQLKLDSKKHE</sequence>
<dbReference type="SUPFAM" id="SSF55729">
    <property type="entry name" value="Acyl-CoA N-acyltransferases (Nat)"/>
    <property type="match status" value="1"/>
</dbReference>
<evidence type="ECO:0008006" key="3">
    <source>
        <dbReference type="Google" id="ProtNLM"/>
    </source>
</evidence>
<keyword evidence="2" id="KW-1185">Reference proteome</keyword>
<proteinExistence type="predicted"/>
<name>A0A837AGA6_9NEIS</name>
<accession>A0A837AGA6</accession>
<dbReference type="RefSeq" id="WP_218966907.1">
    <property type="nucleotide sequence ID" value="NZ_JFZV01000015.1"/>
</dbReference>